<comment type="caution">
    <text evidence="4">The sequence shown here is derived from an EMBL/GenBank/DDBJ whole genome shotgun (WGS) entry which is preliminary data.</text>
</comment>
<evidence type="ECO:0000256" key="1">
    <source>
        <dbReference type="ARBA" id="ARBA00022801"/>
    </source>
</evidence>
<sequence length="312" mass="35744">MKLNKLVSTLNMEHEEWLENRRKGIGGSDAGSICGLNPYSSAIAVFQDKTQPLTEKPDNESMRQGRDLEEYVARRFMEETGKKVRRANAIFYKEEQPFMLANVDRLIVGENAGLECKTASAYSADKWKDGHIPESYEIQCHHYMAVTGADAWYIACVILGKEFVWHKIERDEEIIQMLISVESDFWNNNVLANKMPAPDGSKAAEELLSKYYKTSDPDKMIPLVGFDEKLKRRAEITALQDKLEKEKKQIEQEVKVYMEGAEKADSDSYSVTWKSVTANRVDTKKLQTVYPEVYKECAKPSQSRRFTVKEIA</sequence>
<dbReference type="Proteomes" id="UP000285897">
    <property type="component" value="Unassembled WGS sequence"/>
</dbReference>
<dbReference type="InterPro" id="IPR011335">
    <property type="entry name" value="Restrct_endonuc-II-like"/>
</dbReference>
<dbReference type="PANTHER" id="PTHR46609">
    <property type="entry name" value="EXONUCLEASE, PHAGE-TYPE/RECB, C-TERMINAL DOMAIN-CONTAINING PROTEIN"/>
    <property type="match status" value="1"/>
</dbReference>
<dbReference type="GO" id="GO:0004519">
    <property type="term" value="F:endonuclease activity"/>
    <property type="evidence" value="ECO:0007669"/>
    <property type="project" value="UniProtKB-KW"/>
</dbReference>
<evidence type="ECO:0000313" key="4">
    <source>
        <dbReference type="EMBL" id="RHL43710.1"/>
    </source>
</evidence>
<name>A0A415L5E5_9FIRM</name>
<evidence type="ECO:0000313" key="5">
    <source>
        <dbReference type="Proteomes" id="UP000285897"/>
    </source>
</evidence>
<dbReference type="NCBIfam" id="TIGR03033">
    <property type="entry name" value="phage_rel_nuc"/>
    <property type="match status" value="1"/>
</dbReference>
<keyword evidence="4" id="KW-0255">Endonuclease</keyword>
<dbReference type="AlphaFoldDB" id="A0A415L5E5"/>
<dbReference type="EMBL" id="QROS01000016">
    <property type="protein sequence ID" value="RHL43710.1"/>
    <property type="molecule type" value="Genomic_DNA"/>
</dbReference>
<dbReference type="InterPro" id="IPR019080">
    <property type="entry name" value="YqaJ_viral_recombinase"/>
</dbReference>
<dbReference type="Pfam" id="PF09588">
    <property type="entry name" value="YqaJ"/>
    <property type="match status" value="1"/>
</dbReference>
<organism evidence="4 5">
    <name type="scientific">Blautia obeum</name>
    <dbReference type="NCBI Taxonomy" id="40520"/>
    <lineage>
        <taxon>Bacteria</taxon>
        <taxon>Bacillati</taxon>
        <taxon>Bacillota</taxon>
        <taxon>Clostridia</taxon>
        <taxon>Lachnospirales</taxon>
        <taxon>Lachnospiraceae</taxon>
        <taxon>Blautia</taxon>
    </lineage>
</organism>
<proteinExistence type="predicted"/>
<feature type="coiled-coil region" evidence="2">
    <location>
        <begin position="229"/>
        <end position="260"/>
    </location>
</feature>
<feature type="domain" description="YqaJ viral recombinase" evidence="3">
    <location>
        <begin position="16"/>
        <end position="149"/>
    </location>
</feature>
<keyword evidence="4" id="KW-0540">Nuclease</keyword>
<dbReference type="InterPro" id="IPR011604">
    <property type="entry name" value="PDDEXK-like_dom_sf"/>
</dbReference>
<evidence type="ECO:0000259" key="3">
    <source>
        <dbReference type="Pfam" id="PF09588"/>
    </source>
</evidence>
<dbReference type="PANTHER" id="PTHR46609:SF6">
    <property type="entry name" value="EXONUCLEASE, PHAGE-TYPE_RECB, C-TERMINAL DOMAIN-CONTAINING PROTEIN-RELATED"/>
    <property type="match status" value="1"/>
</dbReference>
<gene>
    <name evidence="4" type="ORF">DW021_15455</name>
</gene>
<dbReference type="GO" id="GO:0016787">
    <property type="term" value="F:hydrolase activity"/>
    <property type="evidence" value="ECO:0007669"/>
    <property type="project" value="UniProtKB-KW"/>
</dbReference>
<accession>A0A415L5E5</accession>
<dbReference type="SUPFAM" id="SSF52980">
    <property type="entry name" value="Restriction endonuclease-like"/>
    <property type="match status" value="1"/>
</dbReference>
<reference evidence="4 5" key="1">
    <citation type="submission" date="2018-08" db="EMBL/GenBank/DDBJ databases">
        <title>A genome reference for cultivated species of the human gut microbiota.</title>
        <authorList>
            <person name="Zou Y."/>
            <person name="Xue W."/>
            <person name="Luo G."/>
        </authorList>
    </citation>
    <scope>NUCLEOTIDE SEQUENCE [LARGE SCALE GENOMIC DNA]</scope>
    <source>
        <strain evidence="4 5">AF37-6AC</strain>
    </source>
</reference>
<dbReference type="InterPro" id="IPR051703">
    <property type="entry name" value="NF-kappa-B_Signaling_Reg"/>
</dbReference>
<keyword evidence="1" id="KW-0378">Hydrolase</keyword>
<protein>
    <submittedName>
        <fullName evidence="4">Endonuclease</fullName>
    </submittedName>
</protein>
<dbReference type="InterPro" id="IPR017482">
    <property type="entry name" value="Lambda-type_endonuclease"/>
</dbReference>
<dbReference type="Gene3D" id="3.90.320.10">
    <property type="match status" value="1"/>
</dbReference>
<dbReference type="RefSeq" id="WP_118393450.1">
    <property type="nucleotide sequence ID" value="NZ_QROS01000016.1"/>
</dbReference>
<evidence type="ECO:0000256" key="2">
    <source>
        <dbReference type="SAM" id="Coils"/>
    </source>
</evidence>
<keyword evidence="2" id="KW-0175">Coiled coil</keyword>